<evidence type="ECO:0000313" key="3">
    <source>
        <dbReference type="EMBL" id="TWU00198.1"/>
    </source>
</evidence>
<comment type="caution">
    <text evidence="3">The sequence shown here is derived from an EMBL/GenBank/DDBJ whole genome shotgun (WGS) entry which is preliminary data.</text>
</comment>
<reference evidence="3 4" key="1">
    <citation type="submission" date="2019-02" db="EMBL/GenBank/DDBJ databases">
        <title>Deep-cultivation of Planctomycetes and their phenomic and genomic characterization uncovers novel biology.</title>
        <authorList>
            <person name="Wiegand S."/>
            <person name="Jogler M."/>
            <person name="Boedeker C."/>
            <person name="Pinto D."/>
            <person name="Vollmers J."/>
            <person name="Rivas-Marin E."/>
            <person name="Kohn T."/>
            <person name="Peeters S.H."/>
            <person name="Heuer A."/>
            <person name="Rast P."/>
            <person name="Oberbeckmann S."/>
            <person name="Bunk B."/>
            <person name="Jeske O."/>
            <person name="Meyerdierks A."/>
            <person name="Storesund J.E."/>
            <person name="Kallscheuer N."/>
            <person name="Luecker S."/>
            <person name="Lage O.M."/>
            <person name="Pohl T."/>
            <person name="Merkel B.J."/>
            <person name="Hornburger P."/>
            <person name="Mueller R.-W."/>
            <person name="Bruemmer F."/>
            <person name="Labrenz M."/>
            <person name="Spormann A.M."/>
            <person name="Op Den Camp H."/>
            <person name="Overmann J."/>
            <person name="Amann R."/>
            <person name="Jetten M.S.M."/>
            <person name="Mascher T."/>
            <person name="Medema M.H."/>
            <person name="Devos D.P."/>
            <person name="Kaster A.-K."/>
            <person name="Ovreas L."/>
            <person name="Rohde M."/>
            <person name="Galperin M.Y."/>
            <person name="Jogler C."/>
        </authorList>
    </citation>
    <scope>NUCLEOTIDE SEQUENCE [LARGE SCALE GENOMIC DNA]</scope>
    <source>
        <strain evidence="3 4">Pla108</strain>
    </source>
</reference>
<evidence type="ECO:0000313" key="4">
    <source>
        <dbReference type="Proteomes" id="UP000317421"/>
    </source>
</evidence>
<keyword evidence="4" id="KW-1185">Reference proteome</keyword>
<dbReference type="OrthoDB" id="252709at2"/>
<name>A0A5C6AL44_9BACT</name>
<sequence length="627" mass="67859" precursor="true">MTPCYRALLIALAVTASPAAFGQGSAPTAEQALGLSPIQKGVEYDTPTGDEAKACTIKAERDGKGTSWIVRDGSGRILRRFADANSDNVVDTWCYYAAGLEVYRDIDADFDNRADQYRWFHTGGSRWGLDENEDTKIDSWKRISPQEVAEEAFLAVQNKDLERFERLLLTTEEAKSLGLGKTLAENFADGRQRAASEFKQLVSTQKAIDAKSRFVDFGAPRPGVIPAGLDGSTKDVVVYENASALADAGGAPEQLLLGSMVQVGDGWRLVEAPQTGATGPELANVFSVPTLQSSSAAGAPSDEVQSWMTELDKLDRQAASLKPADREKLTDRRVMLLEKLAESATRPDEATAWYKQLAGLLSAAIQADGYKQGVAKLGALARSPGVQRVGKDLEAHFRYQQIAAENGLAYQNPKADFAKVQQNWISDLESFVKTYPTSPDAADALLQLGSMAGEFAGESEVAEKWYRQAAAEFPNTVAGKKAAGAVRRLGSVGKVLPLTGPTLSGRKLDLAAAPYKGRFVLVHYWTTWSGPEGDFAQIDALRQKYRGKFDAIGVNLDSDPAAAKAFLGKTKSSWEHLYDADGLDGDRATSIGVINLPLMLLVDDRGRVVNRNLTAGELETELQRVVR</sequence>
<dbReference type="Gene3D" id="3.40.30.10">
    <property type="entry name" value="Glutaredoxin"/>
    <property type="match status" value="1"/>
</dbReference>
<dbReference type="InterPro" id="IPR011990">
    <property type="entry name" value="TPR-like_helical_dom_sf"/>
</dbReference>
<dbReference type="GO" id="GO:0016491">
    <property type="term" value="F:oxidoreductase activity"/>
    <property type="evidence" value="ECO:0007669"/>
    <property type="project" value="InterPro"/>
</dbReference>
<dbReference type="CDD" id="cd02966">
    <property type="entry name" value="TlpA_like_family"/>
    <property type="match status" value="1"/>
</dbReference>
<feature type="chain" id="PRO_5022867467" evidence="1">
    <location>
        <begin position="23"/>
        <end position="627"/>
    </location>
</feature>
<evidence type="ECO:0000256" key="1">
    <source>
        <dbReference type="SAM" id="SignalP"/>
    </source>
</evidence>
<dbReference type="RefSeq" id="WP_146443853.1">
    <property type="nucleotide sequence ID" value="NZ_SJPR01000001.1"/>
</dbReference>
<dbReference type="Gene3D" id="1.25.40.10">
    <property type="entry name" value="Tetratricopeptide repeat domain"/>
    <property type="match status" value="1"/>
</dbReference>
<feature type="signal peptide" evidence="1">
    <location>
        <begin position="1"/>
        <end position="22"/>
    </location>
</feature>
<dbReference type="Proteomes" id="UP000317421">
    <property type="component" value="Unassembled WGS sequence"/>
</dbReference>
<dbReference type="InterPro" id="IPR013766">
    <property type="entry name" value="Thioredoxin_domain"/>
</dbReference>
<feature type="domain" description="Thioredoxin" evidence="2">
    <location>
        <begin position="489"/>
        <end position="627"/>
    </location>
</feature>
<dbReference type="SUPFAM" id="SSF52833">
    <property type="entry name" value="Thioredoxin-like"/>
    <property type="match status" value="1"/>
</dbReference>
<dbReference type="GO" id="GO:0006950">
    <property type="term" value="P:response to stress"/>
    <property type="evidence" value="ECO:0007669"/>
    <property type="project" value="UniProtKB-ARBA"/>
</dbReference>
<dbReference type="AlphaFoldDB" id="A0A5C6AL44"/>
<keyword evidence="1" id="KW-0732">Signal</keyword>
<dbReference type="InterPro" id="IPR050553">
    <property type="entry name" value="Thioredoxin_ResA/DsbE_sf"/>
</dbReference>
<accession>A0A5C6AL44</accession>
<dbReference type="PROSITE" id="PS51352">
    <property type="entry name" value="THIOREDOXIN_2"/>
    <property type="match status" value="1"/>
</dbReference>
<dbReference type="EMBL" id="SJPR01000001">
    <property type="protein sequence ID" value="TWU00198.1"/>
    <property type="molecule type" value="Genomic_DNA"/>
</dbReference>
<proteinExistence type="predicted"/>
<organism evidence="3 4">
    <name type="scientific">Botrimarina colliarenosi</name>
    <dbReference type="NCBI Taxonomy" id="2528001"/>
    <lineage>
        <taxon>Bacteria</taxon>
        <taxon>Pseudomonadati</taxon>
        <taxon>Planctomycetota</taxon>
        <taxon>Planctomycetia</taxon>
        <taxon>Pirellulales</taxon>
        <taxon>Lacipirellulaceae</taxon>
        <taxon>Botrimarina</taxon>
    </lineage>
</organism>
<protein>
    <submittedName>
        <fullName evidence="3">Redoxin</fullName>
    </submittedName>
</protein>
<dbReference type="InterPro" id="IPR013740">
    <property type="entry name" value="Redoxin"/>
</dbReference>
<evidence type="ECO:0000259" key="2">
    <source>
        <dbReference type="PROSITE" id="PS51352"/>
    </source>
</evidence>
<dbReference type="PANTHER" id="PTHR42852">
    <property type="entry name" value="THIOL:DISULFIDE INTERCHANGE PROTEIN DSBE"/>
    <property type="match status" value="1"/>
</dbReference>
<dbReference type="InterPro" id="IPR036249">
    <property type="entry name" value="Thioredoxin-like_sf"/>
</dbReference>
<dbReference type="Pfam" id="PF08534">
    <property type="entry name" value="Redoxin"/>
    <property type="match status" value="1"/>
</dbReference>
<gene>
    <name evidence="3" type="ORF">Pla108_11440</name>
</gene>
<dbReference type="PANTHER" id="PTHR42852:SF17">
    <property type="entry name" value="THIOREDOXIN-LIKE PROTEIN HI_1115"/>
    <property type="match status" value="1"/>
</dbReference>